<evidence type="ECO:0000256" key="2">
    <source>
        <dbReference type="ARBA" id="ARBA00022679"/>
    </source>
</evidence>
<evidence type="ECO:0000313" key="9">
    <source>
        <dbReference type="Proteomes" id="UP001341281"/>
    </source>
</evidence>
<keyword evidence="9" id="KW-1185">Reference proteome</keyword>
<dbReference type="SUPFAM" id="SSF56112">
    <property type="entry name" value="Protein kinase-like (PK-like)"/>
    <property type="match status" value="1"/>
</dbReference>
<feature type="domain" description="Protein kinase" evidence="7">
    <location>
        <begin position="1"/>
        <end position="97"/>
    </location>
</feature>
<dbReference type="InterPro" id="IPR001245">
    <property type="entry name" value="Ser-Thr/Tyr_kinase_cat_dom"/>
</dbReference>
<protein>
    <recommendedName>
        <fullName evidence="7">Protein kinase domain-containing protein</fullName>
    </recommendedName>
</protein>
<keyword evidence="5" id="KW-0067">ATP-binding</keyword>
<dbReference type="Pfam" id="PF07714">
    <property type="entry name" value="PK_Tyr_Ser-Thr"/>
    <property type="match status" value="1"/>
</dbReference>
<dbReference type="PANTHER" id="PTHR27002:SF926">
    <property type="entry name" value="OS07G0535800 PROTEIN"/>
    <property type="match status" value="1"/>
</dbReference>
<dbReference type="Gene3D" id="1.10.510.10">
    <property type="entry name" value="Transferase(Phosphotransferase) domain 1"/>
    <property type="match status" value="1"/>
</dbReference>
<reference evidence="8 9" key="1">
    <citation type="submission" date="2024-02" db="EMBL/GenBank/DDBJ databases">
        <title>High-quality chromosome-scale genome assembly of Pensacola bahiagrass (Paspalum notatum Flugge var. saurae).</title>
        <authorList>
            <person name="Vega J.M."/>
            <person name="Podio M."/>
            <person name="Orjuela J."/>
            <person name="Siena L.A."/>
            <person name="Pessino S.C."/>
            <person name="Combes M.C."/>
            <person name="Mariac C."/>
            <person name="Albertini E."/>
            <person name="Pupilli F."/>
            <person name="Ortiz J.P.A."/>
            <person name="Leblanc O."/>
        </authorList>
    </citation>
    <scope>NUCLEOTIDE SEQUENCE [LARGE SCALE GENOMIC DNA]</scope>
    <source>
        <strain evidence="8">R1</strain>
        <tissue evidence="8">Leaf</tissue>
    </source>
</reference>
<dbReference type="InterPro" id="IPR011009">
    <property type="entry name" value="Kinase-like_dom_sf"/>
</dbReference>
<keyword evidence="2" id="KW-0808">Transferase</keyword>
<dbReference type="Proteomes" id="UP001341281">
    <property type="component" value="Chromosome 01"/>
</dbReference>
<gene>
    <name evidence="8" type="ORF">U9M48_001651</name>
</gene>
<evidence type="ECO:0000256" key="4">
    <source>
        <dbReference type="ARBA" id="ARBA00022777"/>
    </source>
</evidence>
<organism evidence="8 9">
    <name type="scientific">Paspalum notatum var. saurae</name>
    <dbReference type="NCBI Taxonomy" id="547442"/>
    <lineage>
        <taxon>Eukaryota</taxon>
        <taxon>Viridiplantae</taxon>
        <taxon>Streptophyta</taxon>
        <taxon>Embryophyta</taxon>
        <taxon>Tracheophyta</taxon>
        <taxon>Spermatophyta</taxon>
        <taxon>Magnoliopsida</taxon>
        <taxon>Liliopsida</taxon>
        <taxon>Poales</taxon>
        <taxon>Poaceae</taxon>
        <taxon>PACMAD clade</taxon>
        <taxon>Panicoideae</taxon>
        <taxon>Andropogonodae</taxon>
        <taxon>Paspaleae</taxon>
        <taxon>Paspalinae</taxon>
        <taxon>Paspalum</taxon>
    </lineage>
</organism>
<keyword evidence="3" id="KW-0547">Nucleotide-binding</keyword>
<dbReference type="InterPro" id="IPR000719">
    <property type="entry name" value="Prot_kinase_dom"/>
</dbReference>
<sequence>MNPKISDFGLAKTFSSNDTEGNTRRIVGTYGYMAPEYASEGLFSIKSDVYSFGVLILEIVMGKNHQVSILMEILSTSLDTHGSCGKTTNGFNSWIHH</sequence>
<feature type="region of interest" description="Disordered" evidence="6">
    <location>
        <begin position="1"/>
        <end position="21"/>
    </location>
</feature>
<evidence type="ECO:0000256" key="1">
    <source>
        <dbReference type="ARBA" id="ARBA00022527"/>
    </source>
</evidence>
<dbReference type="PROSITE" id="PS50011">
    <property type="entry name" value="PROTEIN_KINASE_DOM"/>
    <property type="match status" value="1"/>
</dbReference>
<dbReference type="GO" id="GO:0004674">
    <property type="term" value="F:protein serine/threonine kinase activity"/>
    <property type="evidence" value="ECO:0007669"/>
    <property type="project" value="UniProtKB-KW"/>
</dbReference>
<accession>A0AAQ3PGN8</accession>
<evidence type="ECO:0000313" key="8">
    <source>
        <dbReference type="EMBL" id="WVZ50397.1"/>
    </source>
</evidence>
<evidence type="ECO:0000256" key="3">
    <source>
        <dbReference type="ARBA" id="ARBA00022741"/>
    </source>
</evidence>
<name>A0AAQ3PGN8_PASNO</name>
<evidence type="ECO:0000256" key="6">
    <source>
        <dbReference type="SAM" id="MobiDB-lite"/>
    </source>
</evidence>
<evidence type="ECO:0000256" key="5">
    <source>
        <dbReference type="ARBA" id="ARBA00022840"/>
    </source>
</evidence>
<evidence type="ECO:0000259" key="7">
    <source>
        <dbReference type="PROSITE" id="PS50011"/>
    </source>
</evidence>
<dbReference type="PANTHER" id="PTHR27002">
    <property type="entry name" value="RECEPTOR-LIKE SERINE/THREONINE-PROTEIN KINASE SD1-8"/>
    <property type="match status" value="1"/>
</dbReference>
<keyword evidence="1" id="KW-0723">Serine/threonine-protein kinase</keyword>
<keyword evidence="4" id="KW-0418">Kinase</keyword>
<dbReference type="AlphaFoldDB" id="A0AAQ3PGN8"/>
<dbReference type="EMBL" id="CP144745">
    <property type="protein sequence ID" value="WVZ50397.1"/>
    <property type="molecule type" value="Genomic_DNA"/>
</dbReference>
<proteinExistence type="predicted"/>
<dbReference type="GO" id="GO:0005524">
    <property type="term" value="F:ATP binding"/>
    <property type="evidence" value="ECO:0007669"/>
    <property type="project" value="UniProtKB-KW"/>
</dbReference>
<dbReference type="GO" id="GO:0005886">
    <property type="term" value="C:plasma membrane"/>
    <property type="evidence" value="ECO:0007669"/>
    <property type="project" value="TreeGrafter"/>
</dbReference>